<gene>
    <name evidence="1" type="ORF">CYMTET_21731</name>
</gene>
<dbReference type="AlphaFoldDB" id="A0AAE0G1J6"/>
<keyword evidence="2" id="KW-1185">Reference proteome</keyword>
<evidence type="ECO:0000313" key="1">
    <source>
        <dbReference type="EMBL" id="KAK3269833.1"/>
    </source>
</evidence>
<dbReference type="Proteomes" id="UP001190700">
    <property type="component" value="Unassembled WGS sequence"/>
</dbReference>
<name>A0AAE0G1J6_9CHLO</name>
<comment type="caution">
    <text evidence="1">The sequence shown here is derived from an EMBL/GenBank/DDBJ whole genome shotgun (WGS) entry which is preliminary data.</text>
</comment>
<reference evidence="1 2" key="1">
    <citation type="journal article" date="2015" name="Genome Biol. Evol.">
        <title>Comparative Genomics of a Bacterivorous Green Alga Reveals Evolutionary Causalities and Consequences of Phago-Mixotrophic Mode of Nutrition.</title>
        <authorList>
            <person name="Burns J.A."/>
            <person name="Paasch A."/>
            <person name="Narechania A."/>
            <person name="Kim E."/>
        </authorList>
    </citation>
    <scope>NUCLEOTIDE SEQUENCE [LARGE SCALE GENOMIC DNA]</scope>
    <source>
        <strain evidence="1 2">PLY_AMNH</strain>
    </source>
</reference>
<accession>A0AAE0G1J6</accession>
<proteinExistence type="predicted"/>
<evidence type="ECO:0000313" key="2">
    <source>
        <dbReference type="Proteomes" id="UP001190700"/>
    </source>
</evidence>
<dbReference type="EMBL" id="LGRX02010715">
    <property type="protein sequence ID" value="KAK3269833.1"/>
    <property type="molecule type" value="Genomic_DNA"/>
</dbReference>
<sequence length="197" mass="21843">MLKGLVSYQYYSGQKSEDDNSWLQIQGKVVSSCRHNQRANLICDTRVCAEVRAGEEYSQDANALFSDFLSLVTTKAASAVVRSHAEAANGCEAWKRLYQLRRDTGCAYFIKQIKCMMAQAAQLGVLSNPLSHSLRQSRLLAGALALPSLHPKILYIQIKTTSSEKLPTSSEEEATCGRWDNIYFVLRSGFGGVGWSH</sequence>
<organism evidence="1 2">
    <name type="scientific">Cymbomonas tetramitiformis</name>
    <dbReference type="NCBI Taxonomy" id="36881"/>
    <lineage>
        <taxon>Eukaryota</taxon>
        <taxon>Viridiplantae</taxon>
        <taxon>Chlorophyta</taxon>
        <taxon>Pyramimonadophyceae</taxon>
        <taxon>Pyramimonadales</taxon>
        <taxon>Pyramimonadaceae</taxon>
        <taxon>Cymbomonas</taxon>
    </lineage>
</organism>
<protein>
    <submittedName>
        <fullName evidence="1">Uncharacterized protein</fullName>
    </submittedName>
</protein>